<reference evidence="3 5" key="2">
    <citation type="submission" date="2021-03" db="EMBL/GenBank/DDBJ databases">
        <title>Human Oral Microbial Genomes.</title>
        <authorList>
            <person name="Johnston C.D."/>
            <person name="Chen T."/>
            <person name="Dewhirst F.E."/>
        </authorList>
    </citation>
    <scope>NUCLEOTIDE SEQUENCE [LARGE SCALE GENOMIC DNA]</scope>
    <source>
        <strain evidence="3 5">W1435</strain>
    </source>
</reference>
<gene>
    <name evidence="2" type="ORF">ADJ77_00530</name>
    <name evidence="3" type="ORF">J5A51_07680</name>
</gene>
<feature type="chain" id="PRO_5044544427" evidence="1">
    <location>
        <begin position="21"/>
        <end position="198"/>
    </location>
</feature>
<dbReference type="EMBL" id="CP072370">
    <property type="protein sequence ID" value="QUB87343.1"/>
    <property type="molecule type" value="Genomic_DNA"/>
</dbReference>
<evidence type="ECO:0000256" key="1">
    <source>
        <dbReference type="SAM" id="SignalP"/>
    </source>
</evidence>
<evidence type="ECO:0000313" key="4">
    <source>
        <dbReference type="Proteomes" id="UP000060345"/>
    </source>
</evidence>
<feature type="signal peptide" evidence="1">
    <location>
        <begin position="1"/>
        <end position="20"/>
    </location>
</feature>
<name>A0A0K1NH19_9BACT</name>
<dbReference type="RefSeq" id="WP_025078719.1">
    <property type="nucleotide sequence ID" value="NZ_BAKO01000022.1"/>
</dbReference>
<evidence type="ECO:0000313" key="5">
    <source>
        <dbReference type="Proteomes" id="UP000682005"/>
    </source>
</evidence>
<sequence length="198" mass="22834">MRHCLSLFVLISLLNLSSVAGRDTGSYDTLKALCPNDSCKTGITVSELMEYSWDKKAYPKDSSCKIHQLENIHQYNVMPVFKFLVRKSGKALNLKADNIEYSCLHTRLKASRLNEKDSVCDSYFVIESIVFPSSQERLSNYFKTKINNKLLKVDVVSEAPVSCFTYWRGNALIIVWYNFFDDEKLIKKSVETYLRNLE</sequence>
<reference evidence="2 4" key="1">
    <citation type="submission" date="2015-07" db="EMBL/GenBank/DDBJ databases">
        <authorList>
            <person name="Noorani M."/>
        </authorList>
    </citation>
    <scope>NUCLEOTIDE SEQUENCE [LARGE SCALE GENOMIC DNA]</scope>
    <source>
        <strain evidence="2 4">W1435</strain>
    </source>
</reference>
<dbReference type="Proteomes" id="UP000060345">
    <property type="component" value="Chromosome 1"/>
</dbReference>
<evidence type="ECO:0000313" key="2">
    <source>
        <dbReference type="EMBL" id="AKU68397.1"/>
    </source>
</evidence>
<dbReference type="OrthoDB" id="1097908at2"/>
<dbReference type="Proteomes" id="UP000682005">
    <property type="component" value="Chromosome 1"/>
</dbReference>
<organism evidence="2 4">
    <name type="scientific">Prevotella fusca JCM 17724</name>
    <dbReference type="NCBI Taxonomy" id="1236517"/>
    <lineage>
        <taxon>Bacteria</taxon>
        <taxon>Pseudomonadati</taxon>
        <taxon>Bacteroidota</taxon>
        <taxon>Bacteroidia</taxon>
        <taxon>Bacteroidales</taxon>
        <taxon>Prevotellaceae</taxon>
        <taxon>Prevotella</taxon>
    </lineage>
</organism>
<evidence type="ECO:0000313" key="3">
    <source>
        <dbReference type="EMBL" id="QUB87343.1"/>
    </source>
</evidence>
<proteinExistence type="predicted"/>
<accession>A0A0K1NH19</accession>
<keyword evidence="5" id="KW-1185">Reference proteome</keyword>
<protein>
    <submittedName>
        <fullName evidence="2">Uncharacterized protein</fullName>
    </submittedName>
</protein>
<dbReference type="EMBL" id="CP012074">
    <property type="protein sequence ID" value="AKU68397.1"/>
    <property type="molecule type" value="Genomic_DNA"/>
</dbReference>
<keyword evidence="1" id="KW-0732">Signal</keyword>
<dbReference type="KEGG" id="pfus:ADJ77_00530"/>
<dbReference type="AlphaFoldDB" id="A0A0K1NH19"/>